<evidence type="ECO:0008006" key="5">
    <source>
        <dbReference type="Google" id="ProtNLM"/>
    </source>
</evidence>
<dbReference type="EMBL" id="PJQM01000808">
    <property type="protein sequence ID" value="RCI04040.1"/>
    <property type="molecule type" value="Genomic_DNA"/>
</dbReference>
<gene>
    <name evidence="3" type="ORF">CU098_012778</name>
</gene>
<organism evidence="3 4">
    <name type="scientific">Rhizopus stolonifer</name>
    <name type="common">Rhizopus nigricans</name>
    <dbReference type="NCBI Taxonomy" id="4846"/>
    <lineage>
        <taxon>Eukaryota</taxon>
        <taxon>Fungi</taxon>
        <taxon>Fungi incertae sedis</taxon>
        <taxon>Mucoromycota</taxon>
        <taxon>Mucoromycotina</taxon>
        <taxon>Mucoromycetes</taxon>
        <taxon>Mucorales</taxon>
        <taxon>Mucorineae</taxon>
        <taxon>Rhizopodaceae</taxon>
        <taxon>Rhizopus</taxon>
    </lineage>
</organism>
<protein>
    <recommendedName>
        <fullName evidence="5">SWI5-dependent HO expression protein 3</fullName>
    </recommendedName>
</protein>
<dbReference type="Proteomes" id="UP000253551">
    <property type="component" value="Unassembled WGS sequence"/>
</dbReference>
<evidence type="ECO:0000313" key="3">
    <source>
        <dbReference type="EMBL" id="RCI04040.1"/>
    </source>
</evidence>
<dbReference type="OrthoDB" id="2287144at2759"/>
<evidence type="ECO:0000313" key="4">
    <source>
        <dbReference type="Proteomes" id="UP000253551"/>
    </source>
</evidence>
<dbReference type="STRING" id="4846.A0A367KPJ1"/>
<name>A0A367KPJ1_RHIST</name>
<sequence length="296" mass="34120">MVDKPPQKRTATASAEQSEIKKKRRIPIANTKASQARANAIRTAQKNAASASNPSKPPRKKQTIEPPSSAKSYHTASSSLKQRPAWDLRGRVSDMSEMYKLNMKTLGELRGFKTEYEIIKEDKESQVKEVLEHVKVLKLDLLSLERKHADDIEDLHTQQRIEYQRLEDENLNHSRRLAAREIEANDEKRRLDASLSESEKITQENNKLMENIEKSSTLFKEVELKQQQLISKLDRAEMSIADHEDETKAMKKRIESVSNAVQSRQEKLSEAHKVRDRLLEKVKHLEATKKEKSTNF</sequence>
<keyword evidence="1" id="KW-0175">Coiled coil</keyword>
<comment type="caution">
    <text evidence="3">The sequence shown here is derived from an EMBL/GenBank/DDBJ whole genome shotgun (WGS) entry which is preliminary data.</text>
</comment>
<feature type="coiled-coil region" evidence="1">
    <location>
        <begin position="149"/>
        <end position="295"/>
    </location>
</feature>
<proteinExistence type="predicted"/>
<feature type="compositionally biased region" description="Polar residues" evidence="2">
    <location>
        <begin position="31"/>
        <end position="54"/>
    </location>
</feature>
<keyword evidence="4" id="KW-1185">Reference proteome</keyword>
<evidence type="ECO:0000256" key="1">
    <source>
        <dbReference type="SAM" id="Coils"/>
    </source>
</evidence>
<dbReference type="AlphaFoldDB" id="A0A367KPJ1"/>
<feature type="region of interest" description="Disordered" evidence="2">
    <location>
        <begin position="1"/>
        <end position="82"/>
    </location>
</feature>
<accession>A0A367KPJ1</accession>
<feature type="compositionally biased region" description="Low complexity" evidence="2">
    <location>
        <begin position="68"/>
        <end position="79"/>
    </location>
</feature>
<reference evidence="3 4" key="1">
    <citation type="journal article" date="2018" name="G3 (Bethesda)">
        <title>Phylogenetic and Phylogenomic Definition of Rhizopus Species.</title>
        <authorList>
            <person name="Gryganskyi A.P."/>
            <person name="Golan J."/>
            <person name="Dolatabadi S."/>
            <person name="Mondo S."/>
            <person name="Robb S."/>
            <person name="Idnurm A."/>
            <person name="Muszewska A."/>
            <person name="Steczkiewicz K."/>
            <person name="Masonjones S."/>
            <person name="Liao H.L."/>
            <person name="Gajdeczka M.T."/>
            <person name="Anike F."/>
            <person name="Vuek A."/>
            <person name="Anishchenko I.M."/>
            <person name="Voigt K."/>
            <person name="de Hoog G.S."/>
            <person name="Smith M.E."/>
            <person name="Heitman J."/>
            <person name="Vilgalys R."/>
            <person name="Stajich J.E."/>
        </authorList>
    </citation>
    <scope>NUCLEOTIDE SEQUENCE [LARGE SCALE GENOMIC DNA]</scope>
    <source>
        <strain evidence="3 4">LSU 92-RS-03</strain>
    </source>
</reference>
<evidence type="ECO:0000256" key="2">
    <source>
        <dbReference type="SAM" id="MobiDB-lite"/>
    </source>
</evidence>